<gene>
    <name evidence="12" type="primary">LOC114331157</name>
</gene>
<dbReference type="InParanoid" id="A0A6P7FKC0"/>
<keyword evidence="6" id="KW-0539">Nucleus</keyword>
<evidence type="ECO:0000256" key="7">
    <source>
        <dbReference type="SAM" id="MobiDB-lite"/>
    </source>
</evidence>
<evidence type="ECO:0000256" key="4">
    <source>
        <dbReference type="ARBA" id="ARBA00022801"/>
    </source>
</evidence>
<dbReference type="InterPro" id="IPR047021">
    <property type="entry name" value="REXO1/3/4-like"/>
</dbReference>
<dbReference type="KEGG" id="dvv:114330483"/>
<keyword evidence="4" id="KW-0378">Hydrolase</keyword>
<feature type="compositionally biased region" description="Basic and acidic residues" evidence="7">
    <location>
        <begin position="120"/>
        <end position="136"/>
    </location>
</feature>
<proteinExistence type="inferred from homology"/>
<feature type="compositionally biased region" description="Basic and acidic residues" evidence="7">
    <location>
        <begin position="48"/>
        <end position="58"/>
    </location>
</feature>
<feature type="domain" description="Exonuclease" evidence="9">
    <location>
        <begin position="418"/>
        <end position="578"/>
    </location>
</feature>
<name>A0A6P7FKC0_DIAVI</name>
<dbReference type="InterPro" id="IPR036397">
    <property type="entry name" value="RNaseH_sf"/>
</dbReference>
<dbReference type="Gene3D" id="3.30.420.10">
    <property type="entry name" value="Ribonuclease H-like superfamily/Ribonuclease H"/>
    <property type="match status" value="1"/>
</dbReference>
<comment type="similarity">
    <text evidence="2">Belongs to the REXO1/REXO3 family.</text>
</comment>
<feature type="region of interest" description="Disordered" evidence="7">
    <location>
        <begin position="110"/>
        <end position="184"/>
    </location>
</feature>
<keyword evidence="8" id="KW-0812">Transmembrane</keyword>
<dbReference type="PANTHER" id="PTHR12801:SF115">
    <property type="entry name" value="FI18136P1-RELATED"/>
    <property type="match status" value="1"/>
</dbReference>
<sequence length="589" mass="66922">MESVISDFLTSTVFVFSLLIGASGLLILYFIKTFKQEAVIEKTKNEKSTVYSEKKKDLPQAGKRKKKTVENRWTGKHDKHSYSNPWLLVSLKGHTGNILDMDFSSNGKYMTSCDDEDPDPGGKEATTARESNKENDQPPENSPSPKGLSRRQRKNRRREDRSPSESQKVKKAKAKKPSPEGTPVLTKKQVMSVTPLRQFQKFNTSEKMFAQFLRNHYALDMQSMINMGYPLQSALDPALVVVFKTQRVPMKPIQYTNNTVFNLNAREFVPKNDWSSNDSGQGSGSSSDSGENFDGDDSSSSSSDQDTSVFSPKIPRIEPHPICLQGFYAKSCARCSRTFYTTEKEYITKEKCCYHWGKFNEKSCPNLYACCLKKYGSKGCTYADLHVWSGFYVGVNGLFNNYVHTKHRKSVQQEGHHGVYAIDCEMCYTINGMELTKVTVVGVDGRLVYDSFVKPESAIIDYNTRFSGITEKDMNRSSTKSLREVQNDLMGFISASTILIGHGLENDLHALKIVHYVIVDTAHCFPHVRGLPFRRSLKELMYTNLNQHIQNSLHGHNSYEDAAACMELMLWKVRKDYKEGLLKRHHIQY</sequence>
<dbReference type="InterPro" id="IPR034922">
    <property type="entry name" value="REX1-like_exo"/>
</dbReference>
<dbReference type="InterPro" id="IPR013520">
    <property type="entry name" value="Ribonucl_H"/>
</dbReference>
<dbReference type="AlphaFoldDB" id="A0A6P7FKC0"/>
<evidence type="ECO:0000256" key="2">
    <source>
        <dbReference type="ARBA" id="ARBA00006357"/>
    </source>
</evidence>
<feature type="region of interest" description="Disordered" evidence="7">
    <location>
        <begin position="48"/>
        <end position="76"/>
    </location>
</feature>
<evidence type="ECO:0000256" key="3">
    <source>
        <dbReference type="ARBA" id="ARBA00022722"/>
    </source>
</evidence>
<dbReference type="FunFam" id="3.30.420.10:FF:000019">
    <property type="entry name" value="RNA exonuclease NEF-sp"/>
    <property type="match status" value="1"/>
</dbReference>
<dbReference type="EnsemblMetazoa" id="XM_028280645.2">
    <property type="protein sequence ID" value="XP_028136446.1"/>
    <property type="gene ID" value="LOC114330483"/>
</dbReference>
<organism evidence="12">
    <name type="scientific">Diabrotica virgifera virgifera</name>
    <name type="common">western corn rootworm</name>
    <dbReference type="NCBI Taxonomy" id="50390"/>
    <lineage>
        <taxon>Eukaryota</taxon>
        <taxon>Metazoa</taxon>
        <taxon>Ecdysozoa</taxon>
        <taxon>Arthropoda</taxon>
        <taxon>Hexapoda</taxon>
        <taxon>Insecta</taxon>
        <taxon>Pterygota</taxon>
        <taxon>Neoptera</taxon>
        <taxon>Endopterygota</taxon>
        <taxon>Coleoptera</taxon>
        <taxon>Polyphaga</taxon>
        <taxon>Cucujiformia</taxon>
        <taxon>Chrysomeloidea</taxon>
        <taxon>Chrysomelidae</taxon>
        <taxon>Galerucinae</taxon>
        <taxon>Diabroticina</taxon>
        <taxon>Diabroticites</taxon>
        <taxon>Diabrotica</taxon>
    </lineage>
</organism>
<evidence type="ECO:0000256" key="5">
    <source>
        <dbReference type="ARBA" id="ARBA00022839"/>
    </source>
</evidence>
<evidence type="ECO:0000313" key="12">
    <source>
        <dbReference type="RefSeq" id="XP_028136446.1"/>
    </source>
</evidence>
<dbReference type="Proteomes" id="UP001652700">
    <property type="component" value="Unplaced"/>
</dbReference>
<keyword evidence="3" id="KW-0540">Nuclease</keyword>
<protein>
    <submittedName>
        <fullName evidence="12">Uncharacterized protein LOC114331157 isoform X1</fullName>
    </submittedName>
</protein>
<feature type="compositionally biased region" description="Low complexity" evidence="7">
    <location>
        <begin position="275"/>
        <end position="290"/>
    </location>
</feature>
<dbReference type="GO" id="GO:0005634">
    <property type="term" value="C:nucleus"/>
    <property type="evidence" value="ECO:0007669"/>
    <property type="project" value="UniProtKB-SubCell"/>
</dbReference>
<evidence type="ECO:0000259" key="9">
    <source>
        <dbReference type="SMART" id="SM00479"/>
    </source>
</evidence>
<keyword evidence="11" id="KW-1185">Reference proteome</keyword>
<keyword evidence="5" id="KW-0269">Exonuclease</keyword>
<dbReference type="GO" id="GO:0003676">
    <property type="term" value="F:nucleic acid binding"/>
    <property type="evidence" value="ECO:0007669"/>
    <property type="project" value="InterPro"/>
</dbReference>
<keyword evidence="8" id="KW-0472">Membrane</keyword>
<feature type="transmembrane region" description="Helical" evidence="8">
    <location>
        <begin position="12"/>
        <end position="31"/>
    </location>
</feature>
<evidence type="ECO:0000256" key="1">
    <source>
        <dbReference type="ARBA" id="ARBA00004123"/>
    </source>
</evidence>
<dbReference type="RefSeq" id="XP_028136446.1">
    <property type="nucleotide sequence ID" value="XM_028280645.1"/>
</dbReference>
<reference evidence="10" key="2">
    <citation type="submission" date="2025-05" db="UniProtKB">
        <authorList>
            <consortium name="EnsemblMetazoa"/>
        </authorList>
    </citation>
    <scope>IDENTIFICATION</scope>
</reference>
<evidence type="ECO:0000256" key="6">
    <source>
        <dbReference type="ARBA" id="ARBA00023242"/>
    </source>
</evidence>
<feature type="region of interest" description="Disordered" evidence="7">
    <location>
        <begin position="272"/>
        <end position="314"/>
    </location>
</feature>
<dbReference type="InterPro" id="IPR012337">
    <property type="entry name" value="RNaseH-like_sf"/>
</dbReference>
<dbReference type="GO" id="GO:0004527">
    <property type="term" value="F:exonuclease activity"/>
    <property type="evidence" value="ECO:0007669"/>
    <property type="project" value="UniProtKB-KW"/>
</dbReference>
<dbReference type="PANTHER" id="PTHR12801">
    <property type="entry name" value="RNA EXONUCLEASE REXO1 / RECO3 FAMILY MEMBER-RELATED"/>
    <property type="match status" value="1"/>
</dbReference>
<accession>A0A6P7FKC0</accession>
<keyword evidence="8" id="KW-1133">Transmembrane helix</keyword>
<comment type="subcellular location">
    <subcellularLocation>
        <location evidence="1">Nucleus</location>
    </subcellularLocation>
</comment>
<reference evidence="12" key="1">
    <citation type="submission" date="2025-04" db="UniProtKB">
        <authorList>
            <consortium name="RefSeq"/>
        </authorList>
    </citation>
    <scope>IDENTIFICATION</scope>
    <source>
        <tissue evidence="12">Whole insect</tissue>
    </source>
</reference>
<dbReference type="SUPFAM" id="SSF53098">
    <property type="entry name" value="Ribonuclease H-like"/>
    <property type="match status" value="1"/>
</dbReference>
<evidence type="ECO:0000313" key="11">
    <source>
        <dbReference type="Proteomes" id="UP001652700"/>
    </source>
</evidence>
<dbReference type="OrthoDB" id="206335at2759"/>
<evidence type="ECO:0000313" key="10">
    <source>
        <dbReference type="EnsemblMetazoa" id="XP_028136446.1"/>
    </source>
</evidence>
<evidence type="ECO:0000256" key="8">
    <source>
        <dbReference type="SAM" id="Phobius"/>
    </source>
</evidence>
<feature type="compositionally biased region" description="Low complexity" evidence="7">
    <location>
        <begin position="298"/>
        <end position="311"/>
    </location>
</feature>
<dbReference type="SMART" id="SM00479">
    <property type="entry name" value="EXOIII"/>
    <property type="match status" value="1"/>
</dbReference>
<dbReference type="CDD" id="cd06145">
    <property type="entry name" value="REX1_like"/>
    <property type="match status" value="1"/>
</dbReference>
<dbReference type="Pfam" id="PF00929">
    <property type="entry name" value="RNase_T"/>
    <property type="match status" value="1"/>
</dbReference>